<name>A0A328U1P3_9BACL</name>
<evidence type="ECO:0000259" key="5">
    <source>
        <dbReference type="Pfam" id="PF00251"/>
    </source>
</evidence>
<keyword evidence="7" id="KW-1185">Reference proteome</keyword>
<dbReference type="AlphaFoldDB" id="A0A328U1P3"/>
<evidence type="ECO:0000256" key="1">
    <source>
        <dbReference type="ARBA" id="ARBA00009902"/>
    </source>
</evidence>
<dbReference type="InterPro" id="IPR023296">
    <property type="entry name" value="Glyco_hydro_beta-prop_sf"/>
</dbReference>
<evidence type="ECO:0000256" key="3">
    <source>
        <dbReference type="ARBA" id="ARBA00022801"/>
    </source>
</evidence>
<dbReference type="PANTHER" id="PTHR43101">
    <property type="entry name" value="BETA-FRUCTOSIDASE"/>
    <property type="match status" value="1"/>
</dbReference>
<gene>
    <name evidence="6" type="ORF">DL346_11185</name>
</gene>
<dbReference type="GO" id="GO:0005975">
    <property type="term" value="P:carbohydrate metabolic process"/>
    <property type="evidence" value="ECO:0007669"/>
    <property type="project" value="InterPro"/>
</dbReference>
<evidence type="ECO:0000313" key="7">
    <source>
        <dbReference type="Proteomes" id="UP000249260"/>
    </source>
</evidence>
<accession>A0A328U1P3</accession>
<dbReference type="InterPro" id="IPR001362">
    <property type="entry name" value="Glyco_hydro_32"/>
</dbReference>
<proteinExistence type="inferred from homology"/>
<dbReference type="Gene3D" id="2.115.10.20">
    <property type="entry name" value="Glycosyl hydrolase domain, family 43"/>
    <property type="match status" value="1"/>
</dbReference>
<protein>
    <recommendedName>
        <fullName evidence="2">beta-fructofuranosidase</fullName>
        <ecNumber evidence="2">3.2.1.26</ecNumber>
    </recommendedName>
</protein>
<reference evidence="6 7" key="1">
    <citation type="submission" date="2018-06" db="EMBL/GenBank/DDBJ databases">
        <title>Paenibacillus montanisoli sp. nov., isolated from mountain area soil.</title>
        <authorList>
            <person name="Wu M."/>
        </authorList>
    </citation>
    <scope>NUCLEOTIDE SEQUENCE [LARGE SCALE GENOMIC DNA]</scope>
    <source>
        <strain evidence="6 7">RA17</strain>
    </source>
</reference>
<dbReference type="EC" id="3.2.1.26" evidence="2"/>
<feature type="domain" description="Glycosyl hydrolase family 32 N-terminal" evidence="5">
    <location>
        <begin position="189"/>
        <end position="379"/>
    </location>
</feature>
<organism evidence="6 7">
    <name type="scientific">Paenibacillus montanisoli</name>
    <dbReference type="NCBI Taxonomy" id="2081970"/>
    <lineage>
        <taxon>Bacteria</taxon>
        <taxon>Bacillati</taxon>
        <taxon>Bacillota</taxon>
        <taxon>Bacilli</taxon>
        <taxon>Bacillales</taxon>
        <taxon>Paenibacillaceae</taxon>
        <taxon>Paenibacillus</taxon>
    </lineage>
</organism>
<dbReference type="CDD" id="cd08995">
    <property type="entry name" value="GH32_EcAec43-like"/>
    <property type="match status" value="1"/>
</dbReference>
<keyword evidence="4" id="KW-0326">Glycosidase</keyword>
<dbReference type="Pfam" id="PF00251">
    <property type="entry name" value="Glyco_hydro_32N"/>
    <property type="match status" value="1"/>
</dbReference>
<sequence>MNKHETTPAAITAEYGGVPIKLDWGRVRAISVALDIGGQAEGAIAVIASAEAGARLRFYNGFLNEHKEQSLIAELFTDAKETPLVLSAPWHRIGSSKHTVHLQYLGHAVRLFVDGVLVDEDWPLGAIDLSDASIQMYTAAERLRIWNEAVSPEPGTPELENRILGIEPATIQYWRPKGFNTGVGDCMPYFDGETFRLYYLFDRRGHASKWGLGAHQWAQISTKDFRSWAHHPIAVGITAEEEGSICTGSVFLKDGVYYAFYAVRATDGSPARLTWAESRDGIHFEKTNASIRMSDRYLLSSVRDPHVYQDNQGIYHMLVTTSLVHEVRNEGCLAHLVSANLTDWEELEPFIVPGYHDEPECSDFFEWNGWHYLIFSNDGQAHYRYSRDPEGPWLRPAMDAFDCVQWRVPKTAPFHGGRRIAAGFLSEPGRYGGELVFREILQRADGALGLGFVPELREGTGSEWTFDDFTVDAMSGFNAKTIGSFDSEYVVTFEVTANYPNMYFGFSLSDSPRFEQGYDVRFEPSARKAGIHRIHASSLQEDEFASIYQVEGLKERVAIEAIIKEGWIDLCVGGTRTLISRTGGGNGNLRFFVQFGSATFERIIVKEITTEGHNRVRR</sequence>
<dbReference type="PANTHER" id="PTHR43101:SF1">
    <property type="entry name" value="BETA-FRUCTOSIDASE"/>
    <property type="match status" value="1"/>
</dbReference>
<keyword evidence="3 6" id="KW-0378">Hydrolase</keyword>
<dbReference type="InterPro" id="IPR051214">
    <property type="entry name" value="GH32_Enzymes"/>
</dbReference>
<dbReference type="InterPro" id="IPR013148">
    <property type="entry name" value="Glyco_hydro_32_N"/>
</dbReference>
<dbReference type="SMART" id="SM00640">
    <property type="entry name" value="Glyco_32"/>
    <property type="match status" value="1"/>
</dbReference>
<dbReference type="GO" id="GO:0004564">
    <property type="term" value="F:beta-fructofuranosidase activity"/>
    <property type="evidence" value="ECO:0007669"/>
    <property type="project" value="UniProtKB-EC"/>
</dbReference>
<dbReference type="OrthoDB" id="9759709at2"/>
<evidence type="ECO:0000256" key="2">
    <source>
        <dbReference type="ARBA" id="ARBA00012758"/>
    </source>
</evidence>
<dbReference type="SUPFAM" id="SSF75005">
    <property type="entry name" value="Arabinanase/levansucrase/invertase"/>
    <property type="match status" value="1"/>
</dbReference>
<dbReference type="EMBL" id="QLUW01000002">
    <property type="protein sequence ID" value="RAP75982.1"/>
    <property type="molecule type" value="Genomic_DNA"/>
</dbReference>
<comment type="caution">
    <text evidence="6">The sequence shown here is derived from an EMBL/GenBank/DDBJ whole genome shotgun (WGS) entry which is preliminary data.</text>
</comment>
<evidence type="ECO:0000313" key="6">
    <source>
        <dbReference type="EMBL" id="RAP75982.1"/>
    </source>
</evidence>
<dbReference type="RefSeq" id="WP_112882207.1">
    <property type="nucleotide sequence ID" value="NZ_QLUW01000002.1"/>
</dbReference>
<dbReference type="Proteomes" id="UP000249260">
    <property type="component" value="Unassembled WGS sequence"/>
</dbReference>
<comment type="similarity">
    <text evidence="1">Belongs to the glycosyl hydrolase 32 family.</text>
</comment>
<evidence type="ECO:0000256" key="4">
    <source>
        <dbReference type="ARBA" id="ARBA00023295"/>
    </source>
</evidence>